<proteinExistence type="predicted"/>
<gene>
    <name evidence="1" type="ORF">L6452_03573</name>
</gene>
<keyword evidence="2" id="KW-1185">Reference proteome</keyword>
<organism evidence="1 2">
    <name type="scientific">Arctium lappa</name>
    <name type="common">Greater burdock</name>
    <name type="synonym">Lappa major</name>
    <dbReference type="NCBI Taxonomy" id="4217"/>
    <lineage>
        <taxon>Eukaryota</taxon>
        <taxon>Viridiplantae</taxon>
        <taxon>Streptophyta</taxon>
        <taxon>Embryophyta</taxon>
        <taxon>Tracheophyta</taxon>
        <taxon>Spermatophyta</taxon>
        <taxon>Magnoliopsida</taxon>
        <taxon>eudicotyledons</taxon>
        <taxon>Gunneridae</taxon>
        <taxon>Pentapetalae</taxon>
        <taxon>asterids</taxon>
        <taxon>campanulids</taxon>
        <taxon>Asterales</taxon>
        <taxon>Asteraceae</taxon>
        <taxon>Carduoideae</taxon>
        <taxon>Cardueae</taxon>
        <taxon>Arctiinae</taxon>
        <taxon>Arctium</taxon>
    </lineage>
</organism>
<comment type="caution">
    <text evidence="1">The sequence shown here is derived from an EMBL/GenBank/DDBJ whole genome shotgun (WGS) entry which is preliminary data.</text>
</comment>
<evidence type="ECO:0000313" key="2">
    <source>
        <dbReference type="Proteomes" id="UP001055879"/>
    </source>
</evidence>
<reference evidence="2" key="1">
    <citation type="journal article" date="2022" name="Mol. Ecol. Resour.">
        <title>The genomes of chicory, endive, great burdock and yacon provide insights into Asteraceae palaeo-polyploidization history and plant inulin production.</title>
        <authorList>
            <person name="Fan W."/>
            <person name="Wang S."/>
            <person name="Wang H."/>
            <person name="Wang A."/>
            <person name="Jiang F."/>
            <person name="Liu H."/>
            <person name="Zhao H."/>
            <person name="Xu D."/>
            <person name="Zhang Y."/>
        </authorList>
    </citation>
    <scope>NUCLEOTIDE SEQUENCE [LARGE SCALE GENOMIC DNA]</scope>
    <source>
        <strain evidence="2">cv. Niubang</strain>
    </source>
</reference>
<accession>A0ACB9FM06</accession>
<evidence type="ECO:0000313" key="1">
    <source>
        <dbReference type="EMBL" id="KAI3772388.1"/>
    </source>
</evidence>
<reference evidence="1 2" key="2">
    <citation type="journal article" date="2022" name="Mol. Ecol. Resour.">
        <title>The genomes of chicory, endive, great burdock and yacon provide insights into Asteraceae paleo-polyploidization history and plant inulin production.</title>
        <authorList>
            <person name="Fan W."/>
            <person name="Wang S."/>
            <person name="Wang H."/>
            <person name="Wang A."/>
            <person name="Jiang F."/>
            <person name="Liu H."/>
            <person name="Zhao H."/>
            <person name="Xu D."/>
            <person name="Zhang Y."/>
        </authorList>
    </citation>
    <scope>NUCLEOTIDE SEQUENCE [LARGE SCALE GENOMIC DNA]</scope>
    <source>
        <strain evidence="2">cv. Niubang</strain>
    </source>
</reference>
<name>A0ACB9FM06_ARCLA</name>
<dbReference type="EMBL" id="CM042047">
    <property type="protein sequence ID" value="KAI3772388.1"/>
    <property type="molecule type" value="Genomic_DNA"/>
</dbReference>
<sequence length="72" mass="8062">MGDVTRTVLYLVCKSHHREAIFFFLDIISFGAMISFRQTPNTTASAVVTTRRGTTPFPCLHYKVLLSGIVID</sequence>
<dbReference type="Proteomes" id="UP001055879">
    <property type="component" value="Linkage Group LG01"/>
</dbReference>
<protein>
    <submittedName>
        <fullName evidence="1">Uncharacterized protein</fullName>
    </submittedName>
</protein>